<evidence type="ECO:0000313" key="2">
    <source>
        <dbReference type="Proteomes" id="UP001497535"/>
    </source>
</evidence>
<dbReference type="EMBL" id="CAVMJV010000019">
    <property type="protein sequence ID" value="CAK5064989.1"/>
    <property type="molecule type" value="Genomic_DNA"/>
</dbReference>
<reference evidence="1" key="1">
    <citation type="submission" date="2023-11" db="EMBL/GenBank/DDBJ databases">
        <authorList>
            <person name="Poullet M."/>
        </authorList>
    </citation>
    <scope>NUCLEOTIDE SEQUENCE</scope>
    <source>
        <strain evidence="1">E1834</strain>
    </source>
</reference>
<evidence type="ECO:0000313" key="1">
    <source>
        <dbReference type="EMBL" id="CAK5064989.1"/>
    </source>
</evidence>
<organism evidence="1 2">
    <name type="scientific">Meloidogyne enterolobii</name>
    <name type="common">Root-knot nematode worm</name>
    <name type="synonym">Meloidogyne mayaguensis</name>
    <dbReference type="NCBI Taxonomy" id="390850"/>
    <lineage>
        <taxon>Eukaryota</taxon>
        <taxon>Metazoa</taxon>
        <taxon>Ecdysozoa</taxon>
        <taxon>Nematoda</taxon>
        <taxon>Chromadorea</taxon>
        <taxon>Rhabditida</taxon>
        <taxon>Tylenchina</taxon>
        <taxon>Tylenchomorpha</taxon>
        <taxon>Tylenchoidea</taxon>
        <taxon>Meloidogynidae</taxon>
        <taxon>Meloidogyninae</taxon>
        <taxon>Meloidogyne</taxon>
    </lineage>
</organism>
<keyword evidence="2" id="KW-1185">Reference proteome</keyword>
<comment type="caution">
    <text evidence="1">The sequence shown here is derived from an EMBL/GenBank/DDBJ whole genome shotgun (WGS) entry which is preliminary data.</text>
</comment>
<name>A0ACB0YVJ7_MELEN</name>
<protein>
    <submittedName>
        <fullName evidence="1">Uncharacterized protein</fullName>
    </submittedName>
</protein>
<gene>
    <name evidence="1" type="ORF">MENTE1834_LOCUS17189</name>
</gene>
<proteinExistence type="predicted"/>
<dbReference type="Proteomes" id="UP001497535">
    <property type="component" value="Unassembled WGS sequence"/>
</dbReference>
<accession>A0ACB0YVJ7</accession>
<sequence>MEENNNFQQNLNYPISKQNIKGNENKKLIIKKNFPINCRVCGGIASGYIYYGVMCCDGCKHFFRRCIATKDEIKCKSEGKCEIMNVPNKCKSCRFDKCILKGMNVEKLKGPHNKSIWDVRSLIEQRIGELALNGKYVERKIENYVNVNLNAVFSVMQNNLIENQDNQIIDYLLLIEQNVQRIRISPTKVIDKHYNYSCKTLNDLINQQENLISKSCEYLDEEIKMPGTDYFEFLNKNGLFAIHPHSLIEDLMLIVNMAKIMPFFNKLEMSDIVTQLKNISWAIIVLATAYYSSTKLSDAVITTERLPMFAAFSGDYYKGNLTINNLCQKIFLTIMERFNRLMINEEEYVLLRAIIFSHFVTNGLTLNGQKIMLDEAEKYSKILMKLLQKRHGQLSGVKRYTELLQLIEICFRTGYNISLLFNYLTNVYEPGRFEKVVPEALVELLQLK</sequence>